<dbReference type="Pfam" id="PF00990">
    <property type="entry name" value="GGDEF"/>
    <property type="match status" value="1"/>
</dbReference>
<keyword evidence="11" id="KW-1133">Transmembrane helix</keyword>
<evidence type="ECO:0000256" key="5">
    <source>
        <dbReference type="ARBA" id="ARBA00022679"/>
    </source>
</evidence>
<sequence length="674" mass="77864">MLENSFALLQKPLDPKQTQKNILRRFLWMWPILMIALSIGGYFIYQYYTHKLEQGLLASENNFIATTSQLLQKEIHQQMMVLQMAAKSQIVTRYFQAETAEEEIQRGSQVAALFINLSNTFQSQDQIRLISNNGHEMVKTTYDAKLQQSAISTNLFDLNDRQYYQPVKALKPNEAYVSKMELSLHNDKIEIPHKPILRFATPVLGNDGQKVGTLMINYLAKDFLNSFRNKQRIQITGYGMLLDSLGFWLSHHDNTNEWGRDLNNPENNFEKKYPSVWKKVHEDPSGSIHSELGLFRFQSIQPFDFNDIHYFPSVKKLTIIPESIQNTNWKLVIFIPIEMIHQHSFFFKPAGLAIIFTLLFLMSALLYLLNVLYEQKHYQLEYDKRATAELTDLYENAPCGYNTLDKQGYIKRINNTLAQWLGYDKSEILDKHFSEFLTPESKTLFNNLIEALNTEQNVEGITLEVKCKNGDTFHVSLVATGIKDRNRLVIARTTVFNISDRIKLEKRLEYIANTDPLTGVKNRRYFFEKSHALFPPNTNENTPIAALMLDIDHFKSINDQYGHKVGDIVLTAFCREVEQHINEDDIFTRIGGEEFALLYHPTSPQDTVNKAEKLREAIENLTVDVKKGVNIKMTVSIGCAYQKNHHIDIDQLMQQADDALYQAKLSGRNKVALH</sequence>
<dbReference type="Proteomes" id="UP000252479">
    <property type="component" value="Unassembled WGS sequence"/>
</dbReference>
<dbReference type="SUPFAM" id="SSF103190">
    <property type="entry name" value="Sensory domain-like"/>
    <property type="match status" value="2"/>
</dbReference>
<dbReference type="GO" id="GO:0005524">
    <property type="term" value="F:ATP binding"/>
    <property type="evidence" value="ECO:0007669"/>
    <property type="project" value="UniProtKB-KW"/>
</dbReference>
<evidence type="ECO:0000259" key="13">
    <source>
        <dbReference type="PROSITE" id="PS50887"/>
    </source>
</evidence>
<reference evidence="14 15" key="1">
    <citation type="journal article" date="2017" name="Elife">
        <title>Extensive horizontal gene transfer in cheese-associated bacteria.</title>
        <authorList>
            <person name="Bonham K.S."/>
            <person name="Wolfe B.E."/>
            <person name="Dutton R.J."/>
        </authorList>
    </citation>
    <scope>NUCLEOTIDE SEQUENCE [LARGE SCALE GENOMIC DNA]</scope>
    <source>
        <strain evidence="14 15">JB196</strain>
    </source>
</reference>
<dbReference type="InterPro" id="IPR000014">
    <property type="entry name" value="PAS"/>
</dbReference>
<keyword evidence="15" id="KW-1185">Reference proteome</keyword>
<keyword evidence="9" id="KW-0902">Two-component regulatory system</keyword>
<dbReference type="EMBL" id="QPGL01000002">
    <property type="protein sequence ID" value="RCS70016.1"/>
    <property type="molecule type" value="Genomic_DNA"/>
</dbReference>
<evidence type="ECO:0000259" key="12">
    <source>
        <dbReference type="PROSITE" id="PS50112"/>
    </source>
</evidence>
<dbReference type="PROSITE" id="PS50112">
    <property type="entry name" value="PAS"/>
    <property type="match status" value="1"/>
</dbReference>
<protein>
    <recommendedName>
        <fullName evidence="3">diguanylate cyclase</fullName>
        <ecNumber evidence="3">2.7.7.65</ecNumber>
    </recommendedName>
</protein>
<dbReference type="InterPro" id="IPR029787">
    <property type="entry name" value="Nucleotide_cyclase"/>
</dbReference>
<dbReference type="SUPFAM" id="SSF55785">
    <property type="entry name" value="PYP-like sensor domain (PAS domain)"/>
    <property type="match status" value="1"/>
</dbReference>
<organism evidence="14 15">
    <name type="scientific">Vibrio casei</name>
    <dbReference type="NCBI Taxonomy" id="673372"/>
    <lineage>
        <taxon>Bacteria</taxon>
        <taxon>Pseudomonadati</taxon>
        <taxon>Pseudomonadota</taxon>
        <taxon>Gammaproteobacteria</taxon>
        <taxon>Vibrionales</taxon>
        <taxon>Vibrionaceae</taxon>
        <taxon>Vibrio</taxon>
    </lineage>
</organism>
<evidence type="ECO:0000256" key="9">
    <source>
        <dbReference type="ARBA" id="ARBA00023012"/>
    </source>
</evidence>
<evidence type="ECO:0000313" key="15">
    <source>
        <dbReference type="Proteomes" id="UP000252479"/>
    </source>
</evidence>
<evidence type="ECO:0000256" key="4">
    <source>
        <dbReference type="ARBA" id="ARBA00022553"/>
    </source>
</evidence>
<keyword evidence="11" id="KW-0472">Membrane</keyword>
<evidence type="ECO:0000256" key="10">
    <source>
        <dbReference type="ARBA" id="ARBA00034247"/>
    </source>
</evidence>
<dbReference type="PANTHER" id="PTHR45138">
    <property type="entry name" value="REGULATORY COMPONENTS OF SENSORY TRANSDUCTION SYSTEM"/>
    <property type="match status" value="1"/>
</dbReference>
<dbReference type="GeneID" id="303189462"/>
<dbReference type="GO" id="GO:0016301">
    <property type="term" value="F:kinase activity"/>
    <property type="evidence" value="ECO:0007669"/>
    <property type="project" value="UniProtKB-KW"/>
</dbReference>
<dbReference type="FunFam" id="3.30.70.270:FF:000001">
    <property type="entry name" value="Diguanylate cyclase domain protein"/>
    <property type="match status" value="1"/>
</dbReference>
<dbReference type="SMART" id="SM00267">
    <property type="entry name" value="GGDEF"/>
    <property type="match status" value="1"/>
</dbReference>
<dbReference type="EC" id="2.7.7.65" evidence="3"/>
<accession>A0A368LHB7</accession>
<feature type="transmembrane region" description="Helical" evidence="11">
    <location>
        <begin position="350"/>
        <end position="369"/>
    </location>
</feature>
<dbReference type="SMART" id="SM00091">
    <property type="entry name" value="PAS"/>
    <property type="match status" value="1"/>
</dbReference>
<dbReference type="Gene3D" id="3.30.70.270">
    <property type="match status" value="1"/>
</dbReference>
<proteinExistence type="predicted"/>
<dbReference type="InterPro" id="IPR035965">
    <property type="entry name" value="PAS-like_dom_sf"/>
</dbReference>
<dbReference type="SUPFAM" id="SSF55073">
    <property type="entry name" value="Nucleotide cyclase"/>
    <property type="match status" value="1"/>
</dbReference>
<dbReference type="GO" id="GO:0052621">
    <property type="term" value="F:diguanylate cyclase activity"/>
    <property type="evidence" value="ECO:0007669"/>
    <property type="project" value="UniProtKB-EC"/>
</dbReference>
<name>A0A368LHB7_9VIBR</name>
<evidence type="ECO:0000256" key="7">
    <source>
        <dbReference type="ARBA" id="ARBA00022777"/>
    </source>
</evidence>
<keyword evidence="6" id="KW-0547">Nucleotide-binding</keyword>
<evidence type="ECO:0000256" key="6">
    <source>
        <dbReference type="ARBA" id="ARBA00022741"/>
    </source>
</evidence>
<keyword evidence="4" id="KW-0597">Phosphoprotein</keyword>
<keyword evidence="7" id="KW-0418">Kinase</keyword>
<dbReference type="GO" id="GO:0005886">
    <property type="term" value="C:plasma membrane"/>
    <property type="evidence" value="ECO:0007669"/>
    <property type="project" value="UniProtKB-SubCell"/>
</dbReference>
<dbReference type="NCBIfam" id="TIGR00254">
    <property type="entry name" value="GGDEF"/>
    <property type="match status" value="1"/>
</dbReference>
<feature type="domain" description="PAS" evidence="12">
    <location>
        <begin position="386"/>
        <end position="456"/>
    </location>
</feature>
<evidence type="ECO:0000313" key="14">
    <source>
        <dbReference type="EMBL" id="RCS70016.1"/>
    </source>
</evidence>
<dbReference type="Gene3D" id="3.30.450.20">
    <property type="entry name" value="PAS domain"/>
    <property type="match status" value="3"/>
</dbReference>
<dbReference type="PANTHER" id="PTHR45138:SF9">
    <property type="entry name" value="DIGUANYLATE CYCLASE DGCM-RELATED"/>
    <property type="match status" value="1"/>
</dbReference>
<evidence type="ECO:0000256" key="3">
    <source>
        <dbReference type="ARBA" id="ARBA00012528"/>
    </source>
</evidence>
<comment type="subcellular location">
    <subcellularLocation>
        <location evidence="2">Cell inner membrane</location>
    </subcellularLocation>
</comment>
<comment type="cofactor">
    <cofactor evidence="1">
        <name>Mg(2+)</name>
        <dbReference type="ChEBI" id="CHEBI:18420"/>
    </cofactor>
</comment>
<dbReference type="NCBIfam" id="TIGR00229">
    <property type="entry name" value="sensory_box"/>
    <property type="match status" value="1"/>
</dbReference>
<comment type="caution">
    <text evidence="14">The sequence shown here is derived from an EMBL/GenBank/DDBJ whole genome shotgun (WGS) entry which is preliminary data.</text>
</comment>
<dbReference type="InterPro" id="IPR048760">
    <property type="entry name" value="VP0354-like_sensor_dom"/>
</dbReference>
<dbReference type="InterPro" id="IPR000160">
    <property type="entry name" value="GGDEF_dom"/>
</dbReference>
<dbReference type="InterPro" id="IPR050469">
    <property type="entry name" value="Diguanylate_Cyclase"/>
</dbReference>
<dbReference type="InterPro" id="IPR029151">
    <property type="entry name" value="Sensor-like_sf"/>
</dbReference>
<dbReference type="PROSITE" id="PS50887">
    <property type="entry name" value="GGDEF"/>
    <property type="match status" value="1"/>
</dbReference>
<dbReference type="CDD" id="cd01949">
    <property type="entry name" value="GGDEF"/>
    <property type="match status" value="1"/>
</dbReference>
<evidence type="ECO:0000256" key="2">
    <source>
        <dbReference type="ARBA" id="ARBA00004533"/>
    </source>
</evidence>
<keyword evidence="8" id="KW-0067">ATP-binding</keyword>
<dbReference type="Pfam" id="PF21623">
    <property type="entry name" value="HK_sensor_dom_bact"/>
    <property type="match status" value="1"/>
</dbReference>
<feature type="transmembrane region" description="Helical" evidence="11">
    <location>
        <begin position="26"/>
        <end position="45"/>
    </location>
</feature>
<feature type="domain" description="GGDEF" evidence="13">
    <location>
        <begin position="542"/>
        <end position="674"/>
    </location>
</feature>
<comment type="catalytic activity">
    <reaction evidence="10">
        <text>2 GTP = 3',3'-c-di-GMP + 2 diphosphate</text>
        <dbReference type="Rhea" id="RHEA:24898"/>
        <dbReference type="ChEBI" id="CHEBI:33019"/>
        <dbReference type="ChEBI" id="CHEBI:37565"/>
        <dbReference type="ChEBI" id="CHEBI:58805"/>
        <dbReference type="EC" id="2.7.7.65"/>
    </reaction>
</comment>
<dbReference type="Pfam" id="PF13426">
    <property type="entry name" value="PAS_9"/>
    <property type="match status" value="1"/>
</dbReference>
<keyword evidence="11" id="KW-0812">Transmembrane</keyword>
<dbReference type="GO" id="GO:0000160">
    <property type="term" value="P:phosphorelay signal transduction system"/>
    <property type="evidence" value="ECO:0007669"/>
    <property type="project" value="UniProtKB-KW"/>
</dbReference>
<evidence type="ECO:0000256" key="8">
    <source>
        <dbReference type="ARBA" id="ARBA00022840"/>
    </source>
</evidence>
<keyword evidence="5" id="KW-0808">Transferase</keyword>
<evidence type="ECO:0000256" key="1">
    <source>
        <dbReference type="ARBA" id="ARBA00001946"/>
    </source>
</evidence>
<dbReference type="InterPro" id="IPR043128">
    <property type="entry name" value="Rev_trsase/Diguanyl_cyclase"/>
</dbReference>
<evidence type="ECO:0000256" key="11">
    <source>
        <dbReference type="SAM" id="Phobius"/>
    </source>
</evidence>
<gene>
    <name evidence="14" type="ORF">CIK83_11070</name>
</gene>
<dbReference type="AlphaFoldDB" id="A0A368LHB7"/>
<dbReference type="RefSeq" id="WP_086961258.1">
    <property type="nucleotide sequence ID" value="NZ_FUKS01000038.1"/>
</dbReference>
<dbReference type="CDD" id="cd00130">
    <property type="entry name" value="PAS"/>
    <property type="match status" value="1"/>
</dbReference>